<sequence>MGMLFPLAGPRKSLCRGTVVATFHKSRRGVVHSITVVVVRVGNRLEHVPGPFVVLQGRRRFVRTSDRRWFQFGEMPRYRDFPVEVVLRLAGGVVGRAEYVEESRRPADGRDFVKVPLGRREQRTVARARADDLFRLGRHQYVPLPLTDALQQHVGVPAGQLTHKHRHREPIVLEHADVRAGGLGWPLERIGCDQRPVEADVGKRKLIDQAAQGVQVGGELRIAYARVLEVLRIKLPFPGLTDERANERCCIATDKYIVRQENFAGK</sequence>
<dbReference type="EnsemblMetazoa" id="AATE012496-RA">
    <property type="protein sequence ID" value="AATE012496-PA.1"/>
    <property type="gene ID" value="AATE012496"/>
</dbReference>
<protein>
    <submittedName>
        <fullName evidence="1">Uncharacterized protein</fullName>
    </submittedName>
</protein>
<evidence type="ECO:0000313" key="1">
    <source>
        <dbReference type="EnsemblMetazoa" id="AATE012496-PA.1"/>
    </source>
</evidence>
<dbReference type="VEuPathDB" id="VectorBase:AATE012496"/>
<organism evidence="1">
    <name type="scientific">Anopheles atroparvus</name>
    <name type="common">European mosquito</name>
    <dbReference type="NCBI Taxonomy" id="41427"/>
    <lineage>
        <taxon>Eukaryota</taxon>
        <taxon>Metazoa</taxon>
        <taxon>Ecdysozoa</taxon>
        <taxon>Arthropoda</taxon>
        <taxon>Hexapoda</taxon>
        <taxon>Insecta</taxon>
        <taxon>Pterygota</taxon>
        <taxon>Neoptera</taxon>
        <taxon>Endopterygota</taxon>
        <taxon>Diptera</taxon>
        <taxon>Nematocera</taxon>
        <taxon>Culicoidea</taxon>
        <taxon>Culicidae</taxon>
        <taxon>Anophelinae</taxon>
        <taxon>Anopheles</taxon>
    </lineage>
</organism>
<proteinExistence type="predicted"/>
<name>A0A182J6V9_ANOAO</name>
<dbReference type="AlphaFoldDB" id="A0A182J6V9"/>
<reference evidence="1" key="1">
    <citation type="submission" date="2022-08" db="UniProtKB">
        <authorList>
            <consortium name="EnsemblMetazoa"/>
        </authorList>
    </citation>
    <scope>IDENTIFICATION</scope>
    <source>
        <strain evidence="1">EBRO</strain>
    </source>
</reference>
<accession>A0A182J6V9</accession>